<dbReference type="Proteomes" id="UP000215616">
    <property type="component" value="Unassembled WGS sequence"/>
</dbReference>
<comment type="caution">
    <text evidence="2">The sequence shown here is derived from an EMBL/GenBank/DDBJ whole genome shotgun (WGS) entry which is preliminary data.</text>
</comment>
<reference evidence="2 3" key="1">
    <citation type="submission" date="2017-03" db="EMBL/GenBank/DDBJ databases">
        <title>Lifting the veil on microbial sulfur biogeochemistry in mining wastewaters.</title>
        <authorList>
            <person name="Kantor R.S."/>
            <person name="Colenbrander Nelson T."/>
            <person name="Marshall S."/>
            <person name="Bennett D."/>
            <person name="Apte S."/>
            <person name="Camacho D."/>
            <person name="Thomas B.C."/>
            <person name="Warren L.A."/>
            <person name="Banfield J.F."/>
        </authorList>
    </citation>
    <scope>NUCLEOTIDE SEQUENCE [LARGE SCALE GENOMIC DNA]</scope>
    <source>
        <strain evidence="2">32-67-7</strain>
    </source>
</reference>
<gene>
    <name evidence="2" type="ORF">B7Z12_06905</name>
</gene>
<keyword evidence="1" id="KW-0732">Signal</keyword>
<organism evidence="2 3">
    <name type="scientific">Caulobacter vibrioides</name>
    <name type="common">Caulobacter crescentus</name>
    <dbReference type="NCBI Taxonomy" id="155892"/>
    <lineage>
        <taxon>Bacteria</taxon>
        <taxon>Pseudomonadati</taxon>
        <taxon>Pseudomonadota</taxon>
        <taxon>Alphaproteobacteria</taxon>
        <taxon>Caulobacterales</taxon>
        <taxon>Caulobacteraceae</taxon>
        <taxon>Caulobacter</taxon>
    </lineage>
</organism>
<dbReference type="EMBL" id="NCDQ01000083">
    <property type="protein sequence ID" value="OYX04349.1"/>
    <property type="molecule type" value="Genomic_DNA"/>
</dbReference>
<evidence type="ECO:0000256" key="1">
    <source>
        <dbReference type="SAM" id="SignalP"/>
    </source>
</evidence>
<accession>A0A258D9A4</accession>
<proteinExistence type="predicted"/>
<evidence type="ECO:0000313" key="2">
    <source>
        <dbReference type="EMBL" id="OYX04349.1"/>
    </source>
</evidence>
<protein>
    <submittedName>
        <fullName evidence="2">Uncharacterized protein</fullName>
    </submittedName>
</protein>
<name>A0A258D9A4_CAUVI</name>
<dbReference type="AlphaFoldDB" id="A0A258D9A4"/>
<evidence type="ECO:0000313" key="3">
    <source>
        <dbReference type="Proteomes" id="UP000215616"/>
    </source>
</evidence>
<feature type="chain" id="PRO_5013011127" evidence="1">
    <location>
        <begin position="26"/>
        <end position="443"/>
    </location>
</feature>
<feature type="signal peptide" evidence="1">
    <location>
        <begin position="1"/>
        <end position="25"/>
    </location>
</feature>
<sequence>MKRIGIVIAAMAALVVGAAPLAAQAAAAKLPPITQKQRDQGKAEAPAAVAAAKLTCNVQDAYFIQESADPKTKVKSKLFEVACAEGPGYVVQAVADNSSASAYDCLAQEETAARTPGSLTCRLDANADAKAGYAKMLTAMGHPCTATGARVMGATATGDQFYEVACGAGEGFVIQTSPGKAPEASPCIQFLGGGASECTLTTKASIMSGLGEMATKAGKPCTVSDGRLVGSGSGSTFYEVACGADSGFMIQAKADKTLDTIDCSKAQPIGGGCTLTVVNETAEAGTYTKLAQAAAYPCEVSKYRYLGKETKTNSEIVELACNNRPDGAIALFPIGDGKAQVFDCIQGGSLGVACQLTQPTAVYAKYTDKLVAQGKNQCKVSGAKYLASTTNGSDFIETACSDGLPGFVISVDHSTGAVKELLTCGQAQRSGAACTLPTNIAKN</sequence>